<dbReference type="GO" id="GO:0016787">
    <property type="term" value="F:hydrolase activity"/>
    <property type="evidence" value="ECO:0007669"/>
    <property type="project" value="UniProtKB-KW"/>
</dbReference>
<evidence type="ECO:0000313" key="6">
    <source>
        <dbReference type="Proteomes" id="UP000749559"/>
    </source>
</evidence>
<name>A0A8J1UZV3_OWEFU</name>
<dbReference type="SUPFAM" id="SSF53474">
    <property type="entry name" value="alpha/beta-Hydrolases"/>
    <property type="match status" value="1"/>
</dbReference>
<keyword evidence="3 4" id="KW-0378">Hydrolase</keyword>
<evidence type="ECO:0000256" key="4">
    <source>
        <dbReference type="RuleBase" id="RU361235"/>
    </source>
</evidence>
<dbReference type="InterPro" id="IPR029058">
    <property type="entry name" value="AB_hydrolase_fold"/>
</dbReference>
<protein>
    <recommendedName>
        <fullName evidence="4">Carboxylic ester hydrolase</fullName>
        <ecNumber evidence="4">3.1.1.-</ecNumber>
    </recommendedName>
</protein>
<dbReference type="InterPro" id="IPR019819">
    <property type="entry name" value="Carboxylesterase_B_CS"/>
</dbReference>
<comment type="caution">
    <text evidence="5">The sequence shown here is derived from an EMBL/GenBank/DDBJ whole genome shotgun (WGS) entry which is preliminary data.</text>
</comment>
<keyword evidence="2" id="KW-0732">Signal</keyword>
<dbReference type="AlphaFoldDB" id="A0A8J1UZV3"/>
<dbReference type="InterPro" id="IPR002018">
    <property type="entry name" value="CarbesteraseB"/>
</dbReference>
<gene>
    <name evidence="5" type="ORF">OFUS_LOCUS8614</name>
</gene>
<feature type="non-terminal residue" evidence="5">
    <location>
        <position position="176"/>
    </location>
</feature>
<dbReference type="OrthoDB" id="408631at2759"/>
<comment type="similarity">
    <text evidence="1 4">Belongs to the type-B carboxylesterase/lipase family.</text>
</comment>
<dbReference type="PANTHER" id="PTHR43903">
    <property type="entry name" value="NEUROLIGIN"/>
    <property type="match status" value="1"/>
</dbReference>
<reference evidence="5" key="1">
    <citation type="submission" date="2022-03" db="EMBL/GenBank/DDBJ databases">
        <authorList>
            <person name="Martin C."/>
        </authorList>
    </citation>
    <scope>NUCLEOTIDE SEQUENCE</scope>
</reference>
<dbReference type="Gene3D" id="3.40.50.1820">
    <property type="entry name" value="alpha/beta hydrolase"/>
    <property type="match status" value="1"/>
</dbReference>
<sequence>ELFSVGNPDEDCLYLNVWAPGDGSTRDMREVKAVMVWIHGGGYSWDSAIAYDPTMITVIGDVVMVTMNYRLGIFGFLSTGDNVVPGNMGLLDQQLAIRWVKDNIALFGGDPERITIFGQSAGASSVTQHATSPTNIGLFQRAIAQSGTISSEFAIRDTDVIPLLRETGEAVGCGNI</sequence>
<dbReference type="PROSITE" id="PS00122">
    <property type="entry name" value="CARBOXYLESTERASE_B_1"/>
    <property type="match status" value="1"/>
</dbReference>
<dbReference type="EC" id="3.1.1.-" evidence="4"/>
<accession>A0A8J1UZV3</accession>
<organism evidence="5 6">
    <name type="scientific">Owenia fusiformis</name>
    <name type="common">Polychaete worm</name>
    <dbReference type="NCBI Taxonomy" id="6347"/>
    <lineage>
        <taxon>Eukaryota</taxon>
        <taxon>Metazoa</taxon>
        <taxon>Spiralia</taxon>
        <taxon>Lophotrochozoa</taxon>
        <taxon>Annelida</taxon>
        <taxon>Polychaeta</taxon>
        <taxon>Sedentaria</taxon>
        <taxon>Canalipalpata</taxon>
        <taxon>Sabellida</taxon>
        <taxon>Oweniida</taxon>
        <taxon>Oweniidae</taxon>
        <taxon>Owenia</taxon>
    </lineage>
</organism>
<evidence type="ECO:0000313" key="5">
    <source>
        <dbReference type="EMBL" id="CAH1782135.1"/>
    </source>
</evidence>
<evidence type="ECO:0000256" key="3">
    <source>
        <dbReference type="ARBA" id="ARBA00022801"/>
    </source>
</evidence>
<keyword evidence="6" id="KW-1185">Reference proteome</keyword>
<dbReference type="Proteomes" id="UP000749559">
    <property type="component" value="Unassembled WGS sequence"/>
</dbReference>
<proteinExistence type="inferred from homology"/>
<dbReference type="Pfam" id="PF00135">
    <property type="entry name" value="COesterase"/>
    <property type="match status" value="1"/>
</dbReference>
<dbReference type="EMBL" id="CAIIXF020000004">
    <property type="protein sequence ID" value="CAH1782135.1"/>
    <property type="molecule type" value="Genomic_DNA"/>
</dbReference>
<evidence type="ECO:0000256" key="2">
    <source>
        <dbReference type="ARBA" id="ARBA00022729"/>
    </source>
</evidence>
<evidence type="ECO:0000256" key="1">
    <source>
        <dbReference type="ARBA" id="ARBA00005964"/>
    </source>
</evidence>
<feature type="non-terminal residue" evidence="5">
    <location>
        <position position="1"/>
    </location>
</feature>
<dbReference type="InterPro" id="IPR051093">
    <property type="entry name" value="Neuroligin/BSAL"/>
</dbReference>
<dbReference type="PROSITE" id="PS00941">
    <property type="entry name" value="CARBOXYLESTERASE_B_2"/>
    <property type="match status" value="1"/>
</dbReference>
<dbReference type="InterPro" id="IPR019826">
    <property type="entry name" value="Carboxylesterase_B_AS"/>
</dbReference>